<dbReference type="AlphaFoldDB" id="A0A4Q2U8P6"/>
<dbReference type="GO" id="GO:0006457">
    <property type="term" value="P:protein folding"/>
    <property type="evidence" value="ECO:0007669"/>
    <property type="project" value="InterPro"/>
</dbReference>
<evidence type="ECO:0000256" key="1">
    <source>
        <dbReference type="ARBA" id="ARBA00004141"/>
    </source>
</evidence>
<sequence>MLFGVAAVLAAALVLQFGFGEAPCPLCLLERVGMFGACFGLMMHFRPGDSVRAAGIGLVSATFLLVVSTRQVLLDIVPRPGHAYVGSAVLGLHMPVWAVVIAAALIAGFAGRLALFGAAPRDARRSPRVARLAGWAGLAVVALAAVNLAAVLLQCGFGECRAAG</sequence>
<accession>A0A4Q2U8P6</accession>
<reference evidence="6 7" key="1">
    <citation type="submission" date="2018-12" db="EMBL/GenBank/DDBJ databases">
        <authorList>
            <person name="Grouzdev D.S."/>
            <person name="Krutkina M.S."/>
        </authorList>
    </citation>
    <scope>NUCLEOTIDE SEQUENCE [LARGE SCALE GENOMIC DNA]</scope>
    <source>
        <strain evidence="6 7">RmlP026</strain>
    </source>
</reference>
<feature type="transmembrane region" description="Helical" evidence="5">
    <location>
        <begin position="94"/>
        <end position="120"/>
    </location>
</feature>
<feature type="transmembrane region" description="Helical" evidence="5">
    <location>
        <begin position="132"/>
        <end position="153"/>
    </location>
</feature>
<dbReference type="EMBL" id="QYBB01000005">
    <property type="protein sequence ID" value="RYC32870.1"/>
    <property type="molecule type" value="Genomic_DNA"/>
</dbReference>
<reference evidence="6 7" key="2">
    <citation type="submission" date="2019-02" db="EMBL/GenBank/DDBJ databases">
        <title>'Lichenibacterium ramalinii' gen. nov. sp. nov., 'Lichenibacterium minor' gen. nov. sp. nov.</title>
        <authorList>
            <person name="Pankratov T."/>
        </authorList>
    </citation>
    <scope>NUCLEOTIDE SEQUENCE [LARGE SCALE GENOMIC DNA]</scope>
    <source>
        <strain evidence="6 7">RmlP026</strain>
    </source>
</reference>
<dbReference type="InterPro" id="IPR023380">
    <property type="entry name" value="DsbB-like_sf"/>
</dbReference>
<dbReference type="Pfam" id="PF02600">
    <property type="entry name" value="DsbB"/>
    <property type="match status" value="1"/>
</dbReference>
<keyword evidence="2 5" id="KW-0812">Transmembrane</keyword>
<dbReference type="Proteomes" id="UP000290759">
    <property type="component" value="Unassembled WGS sequence"/>
</dbReference>
<evidence type="ECO:0000256" key="2">
    <source>
        <dbReference type="ARBA" id="ARBA00022692"/>
    </source>
</evidence>
<dbReference type="OrthoDB" id="3711263at2"/>
<evidence type="ECO:0000313" key="6">
    <source>
        <dbReference type="EMBL" id="RYC32870.1"/>
    </source>
</evidence>
<evidence type="ECO:0000256" key="5">
    <source>
        <dbReference type="SAM" id="Phobius"/>
    </source>
</evidence>
<comment type="caution">
    <text evidence="6">The sequence shown here is derived from an EMBL/GenBank/DDBJ whole genome shotgun (WGS) entry which is preliminary data.</text>
</comment>
<name>A0A4Q2U8P6_9HYPH</name>
<proteinExistence type="predicted"/>
<gene>
    <name evidence="6" type="ORF">D3273_06690</name>
</gene>
<keyword evidence="7" id="KW-1185">Reference proteome</keyword>
<keyword evidence="4 5" id="KW-0472">Membrane</keyword>
<dbReference type="InterPro" id="IPR003752">
    <property type="entry name" value="DiS_bond_form_DsbB/BdbC"/>
</dbReference>
<feature type="transmembrane region" description="Helical" evidence="5">
    <location>
        <begin position="53"/>
        <end position="74"/>
    </location>
</feature>
<dbReference type="Gene3D" id="1.20.1550.10">
    <property type="entry name" value="DsbB-like"/>
    <property type="match status" value="1"/>
</dbReference>
<organism evidence="6 7">
    <name type="scientific">Lichenibacterium minor</name>
    <dbReference type="NCBI Taxonomy" id="2316528"/>
    <lineage>
        <taxon>Bacteria</taxon>
        <taxon>Pseudomonadati</taxon>
        <taxon>Pseudomonadota</taxon>
        <taxon>Alphaproteobacteria</taxon>
        <taxon>Hyphomicrobiales</taxon>
        <taxon>Lichenihabitantaceae</taxon>
        <taxon>Lichenibacterium</taxon>
    </lineage>
</organism>
<evidence type="ECO:0000256" key="3">
    <source>
        <dbReference type="ARBA" id="ARBA00022989"/>
    </source>
</evidence>
<comment type="subcellular location">
    <subcellularLocation>
        <location evidence="1">Membrane</location>
        <topology evidence="1">Multi-pass membrane protein</topology>
    </subcellularLocation>
</comment>
<dbReference type="GO" id="GO:0015035">
    <property type="term" value="F:protein-disulfide reductase activity"/>
    <property type="evidence" value="ECO:0007669"/>
    <property type="project" value="InterPro"/>
</dbReference>
<protein>
    <submittedName>
        <fullName evidence="6">Disulfide bond formation protein B</fullName>
    </submittedName>
</protein>
<evidence type="ECO:0000313" key="7">
    <source>
        <dbReference type="Proteomes" id="UP000290759"/>
    </source>
</evidence>
<dbReference type="GO" id="GO:0016020">
    <property type="term" value="C:membrane"/>
    <property type="evidence" value="ECO:0007669"/>
    <property type="project" value="UniProtKB-SubCell"/>
</dbReference>
<evidence type="ECO:0000256" key="4">
    <source>
        <dbReference type="ARBA" id="ARBA00023136"/>
    </source>
</evidence>
<keyword evidence="3 5" id="KW-1133">Transmembrane helix</keyword>
<dbReference type="SUPFAM" id="SSF158442">
    <property type="entry name" value="DsbB-like"/>
    <property type="match status" value="1"/>
</dbReference>